<keyword evidence="2" id="KW-1133">Transmembrane helix</keyword>
<organism evidence="3 4">
    <name type="scientific">Dactylosporangium siamense</name>
    <dbReference type="NCBI Taxonomy" id="685454"/>
    <lineage>
        <taxon>Bacteria</taxon>
        <taxon>Bacillati</taxon>
        <taxon>Actinomycetota</taxon>
        <taxon>Actinomycetes</taxon>
        <taxon>Micromonosporales</taxon>
        <taxon>Micromonosporaceae</taxon>
        <taxon>Dactylosporangium</taxon>
    </lineage>
</organism>
<comment type="caution">
    <text evidence="3">The sequence shown here is derived from an EMBL/GenBank/DDBJ whole genome shotgun (WGS) entry which is preliminary data.</text>
</comment>
<evidence type="ECO:0000256" key="1">
    <source>
        <dbReference type="SAM" id="MobiDB-lite"/>
    </source>
</evidence>
<keyword evidence="4" id="KW-1185">Reference proteome</keyword>
<accession>A0A919PHS5</accession>
<dbReference type="AlphaFoldDB" id="A0A919PHS5"/>
<feature type="transmembrane region" description="Helical" evidence="2">
    <location>
        <begin position="36"/>
        <end position="57"/>
    </location>
</feature>
<sequence>MREFRAELDEPRDGALVKGRWNLAGAPERPRRKRSWMLATAGAAVAVAVVVGGAATLQRSGPQQKAPIANPPAAPQTSPADLPVTRGTKAPVNPAVTGTAGASHAQAVQTLTRLAAKQADGPLTIGADQVLYVKTYTLDDGESRYIHEAWVDVTTGVALRIRRNDAGPRRIDDSLSQAEIDQATATSASNPSDLHNLNAAFVAAFPTDPARAGALAESWLAATRRDYPGRNADALVFRDLHEVFHYVDPLLTAAQRRVLYLAIAELPSVKATTATIAGKKYDLVCASNQAQGTNCAVFDPENGRYVGDVGTESDMVLRPGGAVFVDLGVQPRPAPGPGRAPAVKEKHPSGSATTPKR</sequence>
<evidence type="ECO:0000313" key="4">
    <source>
        <dbReference type="Proteomes" id="UP000660611"/>
    </source>
</evidence>
<keyword evidence="2" id="KW-0472">Membrane</keyword>
<gene>
    <name evidence="3" type="ORF">Dsi01nite_015020</name>
</gene>
<proteinExistence type="predicted"/>
<feature type="region of interest" description="Disordered" evidence="1">
    <location>
        <begin position="328"/>
        <end position="357"/>
    </location>
</feature>
<feature type="region of interest" description="Disordered" evidence="1">
    <location>
        <begin position="61"/>
        <end position="102"/>
    </location>
</feature>
<dbReference type="EMBL" id="BONQ01000024">
    <property type="protein sequence ID" value="GIG43461.1"/>
    <property type="molecule type" value="Genomic_DNA"/>
</dbReference>
<dbReference type="Proteomes" id="UP000660611">
    <property type="component" value="Unassembled WGS sequence"/>
</dbReference>
<protein>
    <submittedName>
        <fullName evidence="3">Uncharacterized protein</fullName>
    </submittedName>
</protein>
<name>A0A919PHS5_9ACTN</name>
<keyword evidence="2" id="KW-0812">Transmembrane</keyword>
<evidence type="ECO:0000313" key="3">
    <source>
        <dbReference type="EMBL" id="GIG43461.1"/>
    </source>
</evidence>
<reference evidence="3" key="1">
    <citation type="submission" date="2021-01" db="EMBL/GenBank/DDBJ databases">
        <title>Whole genome shotgun sequence of Dactylosporangium siamense NBRC 106093.</title>
        <authorList>
            <person name="Komaki H."/>
            <person name="Tamura T."/>
        </authorList>
    </citation>
    <scope>NUCLEOTIDE SEQUENCE</scope>
    <source>
        <strain evidence="3">NBRC 106093</strain>
    </source>
</reference>
<evidence type="ECO:0000256" key="2">
    <source>
        <dbReference type="SAM" id="Phobius"/>
    </source>
</evidence>